<name>A0ABW8K0R7_9GAMM</name>
<dbReference type="RefSeq" id="WP_379986311.1">
    <property type="nucleotide sequence ID" value="NZ_JADIKD010000007.1"/>
</dbReference>
<keyword evidence="2" id="KW-0732">Signal</keyword>
<organism evidence="3 4">
    <name type="scientific">Dyella koreensis</name>
    <dbReference type="NCBI Taxonomy" id="311235"/>
    <lineage>
        <taxon>Bacteria</taxon>
        <taxon>Pseudomonadati</taxon>
        <taxon>Pseudomonadota</taxon>
        <taxon>Gammaproteobacteria</taxon>
        <taxon>Lysobacterales</taxon>
        <taxon>Rhodanobacteraceae</taxon>
        <taxon>Dyella</taxon>
    </lineage>
</organism>
<accession>A0ABW8K0R7</accession>
<feature type="signal peptide" evidence="2">
    <location>
        <begin position="1"/>
        <end position="21"/>
    </location>
</feature>
<evidence type="ECO:0000313" key="4">
    <source>
        <dbReference type="Proteomes" id="UP001620408"/>
    </source>
</evidence>
<gene>
    <name evidence="3" type="ORF">ISS97_03940</name>
</gene>
<proteinExistence type="predicted"/>
<dbReference type="EMBL" id="JADIKD010000007">
    <property type="protein sequence ID" value="MFK2916406.1"/>
    <property type="molecule type" value="Genomic_DNA"/>
</dbReference>
<keyword evidence="4" id="KW-1185">Reference proteome</keyword>
<evidence type="ECO:0000256" key="2">
    <source>
        <dbReference type="SAM" id="SignalP"/>
    </source>
</evidence>
<feature type="region of interest" description="Disordered" evidence="1">
    <location>
        <begin position="28"/>
        <end position="114"/>
    </location>
</feature>
<comment type="caution">
    <text evidence="3">The sequence shown here is derived from an EMBL/GenBank/DDBJ whole genome shotgun (WGS) entry which is preliminary data.</text>
</comment>
<sequence length="168" mass="17039">MNTKPLLVTLALGLLMTTAQAQNTAPLNLKLPPGSVPASSSSAAAASDSKGDETPQAGDTQTKTNSPKNTAASSNPQPPRPAPGVYYGDTSGRTSASDEADARPRCDDATYNQPQVHGSVGMGVVTGNHWGSGTYNSGAVNITQRTGSCDHPTGGIGLSIGVSRFNGR</sequence>
<evidence type="ECO:0000313" key="3">
    <source>
        <dbReference type="EMBL" id="MFK2916406.1"/>
    </source>
</evidence>
<feature type="compositionally biased region" description="Low complexity" evidence="1">
    <location>
        <begin position="38"/>
        <end position="47"/>
    </location>
</feature>
<dbReference type="Proteomes" id="UP001620408">
    <property type="component" value="Unassembled WGS sequence"/>
</dbReference>
<evidence type="ECO:0008006" key="5">
    <source>
        <dbReference type="Google" id="ProtNLM"/>
    </source>
</evidence>
<feature type="compositionally biased region" description="Polar residues" evidence="1">
    <location>
        <begin position="57"/>
        <end position="75"/>
    </location>
</feature>
<reference evidence="3 4" key="1">
    <citation type="submission" date="2020-10" db="EMBL/GenBank/DDBJ databases">
        <title>Phylogeny of dyella-like bacteria.</title>
        <authorList>
            <person name="Fu J."/>
        </authorList>
    </citation>
    <scope>NUCLEOTIDE SEQUENCE [LARGE SCALE GENOMIC DNA]</scope>
    <source>
        <strain evidence="3 4">BB4</strain>
    </source>
</reference>
<protein>
    <recommendedName>
        <fullName evidence="5">DUF3761 domain-containing protein</fullName>
    </recommendedName>
</protein>
<evidence type="ECO:0000256" key="1">
    <source>
        <dbReference type="SAM" id="MobiDB-lite"/>
    </source>
</evidence>
<feature type="chain" id="PRO_5046756239" description="DUF3761 domain-containing protein" evidence="2">
    <location>
        <begin position="22"/>
        <end position="168"/>
    </location>
</feature>